<dbReference type="CDD" id="cd00130">
    <property type="entry name" value="PAS"/>
    <property type="match status" value="5"/>
</dbReference>
<evidence type="ECO:0000313" key="11">
    <source>
        <dbReference type="Proteomes" id="UP000641454"/>
    </source>
</evidence>
<keyword evidence="3" id="KW-0597">Phosphoprotein</keyword>
<evidence type="ECO:0000256" key="3">
    <source>
        <dbReference type="ARBA" id="ARBA00022553"/>
    </source>
</evidence>
<dbReference type="InterPro" id="IPR004358">
    <property type="entry name" value="Sig_transdc_His_kin-like_C"/>
</dbReference>
<evidence type="ECO:0000256" key="6">
    <source>
        <dbReference type="SAM" id="Coils"/>
    </source>
</evidence>
<dbReference type="PANTHER" id="PTHR43304">
    <property type="entry name" value="PHYTOCHROME-LIKE PROTEIN CPH1"/>
    <property type="match status" value="1"/>
</dbReference>
<feature type="coiled-coil region" evidence="6">
    <location>
        <begin position="1175"/>
        <end position="1206"/>
    </location>
</feature>
<dbReference type="InterPro" id="IPR003594">
    <property type="entry name" value="HATPase_dom"/>
</dbReference>
<name>A0A923MX89_9FLAO</name>
<dbReference type="SUPFAM" id="SSF55785">
    <property type="entry name" value="PYP-like sensor domain (PAS domain)"/>
    <property type="match status" value="8"/>
</dbReference>
<dbReference type="SUPFAM" id="SSF55874">
    <property type="entry name" value="ATPase domain of HSP90 chaperone/DNA topoisomerase II/histidine kinase"/>
    <property type="match status" value="1"/>
</dbReference>
<evidence type="ECO:0000256" key="2">
    <source>
        <dbReference type="ARBA" id="ARBA00012438"/>
    </source>
</evidence>
<dbReference type="InterPro" id="IPR003661">
    <property type="entry name" value="HisK_dim/P_dom"/>
</dbReference>
<feature type="domain" description="PAC" evidence="9">
    <location>
        <begin position="1134"/>
        <end position="1184"/>
    </location>
</feature>
<dbReference type="PRINTS" id="PR00344">
    <property type="entry name" value="BCTRLSENSOR"/>
</dbReference>
<dbReference type="GO" id="GO:0000155">
    <property type="term" value="F:phosphorelay sensor kinase activity"/>
    <property type="evidence" value="ECO:0007669"/>
    <property type="project" value="InterPro"/>
</dbReference>
<evidence type="ECO:0000259" key="7">
    <source>
        <dbReference type="PROSITE" id="PS50109"/>
    </source>
</evidence>
<dbReference type="EMBL" id="JACRUL010000003">
    <property type="protein sequence ID" value="MBC5843226.1"/>
    <property type="molecule type" value="Genomic_DNA"/>
</dbReference>
<feature type="domain" description="PAS" evidence="8">
    <location>
        <begin position="549"/>
        <end position="592"/>
    </location>
</feature>
<evidence type="ECO:0000259" key="8">
    <source>
        <dbReference type="PROSITE" id="PS50112"/>
    </source>
</evidence>
<dbReference type="FunFam" id="1.10.287.130:FF:000070">
    <property type="entry name" value="Histidine kinase sensor protein"/>
    <property type="match status" value="1"/>
</dbReference>
<evidence type="ECO:0000313" key="10">
    <source>
        <dbReference type="EMBL" id="MBC5843226.1"/>
    </source>
</evidence>
<dbReference type="PROSITE" id="PS50112">
    <property type="entry name" value="PAS"/>
    <property type="match status" value="5"/>
</dbReference>
<dbReference type="InterPro" id="IPR001610">
    <property type="entry name" value="PAC"/>
</dbReference>
<evidence type="ECO:0000259" key="9">
    <source>
        <dbReference type="PROSITE" id="PS50113"/>
    </source>
</evidence>
<dbReference type="Proteomes" id="UP000641454">
    <property type="component" value="Unassembled WGS sequence"/>
</dbReference>
<dbReference type="InterPro" id="IPR018771">
    <property type="entry name" value="PocR_dom"/>
</dbReference>
<dbReference type="Gene3D" id="1.10.287.130">
    <property type="match status" value="1"/>
</dbReference>
<dbReference type="InterPro" id="IPR013767">
    <property type="entry name" value="PAS_fold"/>
</dbReference>
<keyword evidence="11" id="KW-1185">Reference proteome</keyword>
<sequence>MTIEIAELIDPKKIDSLLIRFTKTAGLNAAIIDLEGIILSQHQWRSLYHNFYINNPETAKWLSCVSPNVQIQEGFNCYKNSNGLTELAIPILLNGIHLTTLFSGYFFTAQPDIKTFEKEAQQYQFNEGQYSKAITVTPVLALETVKANMLFFKESLEFALELAFDKKEQNDLNIALTTSNLFTQSIIDNSHAMVYVADLEGKFKLVNKQFAAIFQRDKSEIVEKNREQIMPLAVAKEHRANDIKVIQSKKAITIEEADMEKDGEHFYISQKFPLFDINGDINGVGGISTDVTEKNKIKEALVKSEYKYKSLFENSADGIIVFNQHSEILELNAKICEILGYTKDELAAFKGFEIIHPDDLAAKDHNAALDILQEGNSILSQYRLQRKDGTFIFTELNTKMIGENQFLNIIRDITERKNAEKIIQESEIKYRSFFENSIDPMLLTYSDGQILSANAAACELFGYTAIEFQQLDRAAITDFTDVRLPELLATRQEKGKVRTAITLLKKGGVPFETEVSSAEFKNADNIKFTSIIIRDVTEREQAQKRIHESEVKYRAFFENSMDAMLLTNTNGKILSANPAACTMFQCTEQEIIALGRPGLTEATDPRLLEIISKRQKDKKASGELTMLRKDGTQFEVEISSAIFENADRVTFTSLTIRDITERKEAEKALLEREKILSVIFNNHTDLQLLVSIDPECDFRVDAINKPYIDTGKAFGLLIDPKALIGQPIRVLNEAVGLGDDYYNTTLATYNKVISSGKPIHFTETISLSGQNYTSEITLSPIMDEQGKCQYILYNSHNITEQTKATNALFESEEKFKLIFRTSPDFVTINRLEDGEYVDVNDSFIQTSGYAREEIIGKTSFELNIWNNCENRDIMISKLHETGKVENLEAQFTLKNGKIIDGLLSAALIVINQNQHLLTITRDITELKQAEQAFKETAANLSSMINNREDSIWSIDLDFNYIIFNSTYEKIINDQYSIQLKRGMSSTEKLTKDELNFWKPKFQAVFNGESVTFEFAHIINKELRYFHTSLHPIIEGHKITGASGLSIDVTKRKLIEEALKLSEEKFAKSFILSPFLISLSTFEGEVIEVNDRIYSTLGYTREEFIGNNTLELPLWVNPQEREKFALLLQTKDRLNEMEVQFRKKSGEIGEFFISACIIEVNSRPLFLSIIHDITQRKNAEKQIKELNTQLELKVQQRTAQLEAINKELETFSYSVSHDLKAPLRGIDGYSKLLSDIYRSDLKEEAQSFIDKIRRSTLQMNEIIDDLLDYSRLERSQLTISKLNVIDLINSVLSVHSFERNTGTIIFDPKADNVTINADANGFIMAFRNLVENAIKFTKGHEHPIITIEIKDNNESWIISVADNGIGFDMQYHHKIFDIFQRLQRAEDYPGTGIGLALVNKAMKRMNGKTWAESSPNKGATFYLEIPKNQ</sequence>
<dbReference type="SMART" id="SM00387">
    <property type="entry name" value="HATPase_c"/>
    <property type="match status" value="1"/>
</dbReference>
<dbReference type="Pfam" id="PF00989">
    <property type="entry name" value="PAS"/>
    <property type="match status" value="1"/>
</dbReference>
<dbReference type="GO" id="GO:0006355">
    <property type="term" value="P:regulation of DNA-templated transcription"/>
    <property type="evidence" value="ECO:0007669"/>
    <property type="project" value="InterPro"/>
</dbReference>
<dbReference type="Gene3D" id="3.30.565.10">
    <property type="entry name" value="Histidine kinase-like ATPase, C-terminal domain"/>
    <property type="match status" value="1"/>
</dbReference>
<dbReference type="InterPro" id="IPR013656">
    <property type="entry name" value="PAS_4"/>
</dbReference>
<evidence type="ECO:0000256" key="5">
    <source>
        <dbReference type="ARBA" id="ARBA00022777"/>
    </source>
</evidence>
<dbReference type="Pfam" id="PF10114">
    <property type="entry name" value="PocR"/>
    <property type="match status" value="1"/>
</dbReference>
<feature type="domain" description="PAC" evidence="9">
    <location>
        <begin position="755"/>
        <end position="810"/>
    </location>
</feature>
<dbReference type="SMART" id="SM00388">
    <property type="entry name" value="HisKA"/>
    <property type="match status" value="1"/>
</dbReference>
<dbReference type="InterPro" id="IPR000014">
    <property type="entry name" value="PAS"/>
</dbReference>
<dbReference type="SUPFAM" id="SSF47384">
    <property type="entry name" value="Homodimeric domain of signal transducing histidine kinase"/>
    <property type="match status" value="1"/>
</dbReference>
<gene>
    <name evidence="10" type="ORF">H8R25_02075</name>
</gene>
<dbReference type="Gene3D" id="3.30.450.20">
    <property type="entry name" value="PAS domain"/>
    <property type="match status" value="8"/>
</dbReference>
<dbReference type="PANTHER" id="PTHR43304:SF1">
    <property type="entry name" value="PAC DOMAIN-CONTAINING PROTEIN"/>
    <property type="match status" value="1"/>
</dbReference>
<dbReference type="PROSITE" id="PS50109">
    <property type="entry name" value="HIS_KIN"/>
    <property type="match status" value="1"/>
</dbReference>
<accession>A0A923MX89</accession>
<feature type="domain" description="PAC" evidence="9">
    <location>
        <begin position="885"/>
        <end position="935"/>
    </location>
</feature>
<keyword evidence="5" id="KW-0418">Kinase</keyword>
<dbReference type="InterPro" id="IPR036097">
    <property type="entry name" value="HisK_dim/P_sf"/>
</dbReference>
<protein>
    <recommendedName>
        <fullName evidence="2">histidine kinase</fullName>
        <ecNumber evidence="2">2.7.13.3</ecNumber>
    </recommendedName>
</protein>
<feature type="domain" description="PAS" evidence="8">
    <location>
        <begin position="304"/>
        <end position="359"/>
    </location>
</feature>
<comment type="catalytic activity">
    <reaction evidence="1">
        <text>ATP + protein L-histidine = ADP + protein N-phospho-L-histidine.</text>
        <dbReference type="EC" id="2.7.13.3"/>
    </reaction>
</comment>
<dbReference type="InterPro" id="IPR052162">
    <property type="entry name" value="Sensor_kinase/Photoreceptor"/>
</dbReference>
<dbReference type="CDD" id="cd00082">
    <property type="entry name" value="HisKA"/>
    <property type="match status" value="1"/>
</dbReference>
<dbReference type="SMART" id="SM00091">
    <property type="entry name" value="PAS"/>
    <property type="match status" value="7"/>
</dbReference>
<dbReference type="Pfam" id="PF02518">
    <property type="entry name" value="HATPase_c"/>
    <property type="match status" value="1"/>
</dbReference>
<dbReference type="InterPro" id="IPR035965">
    <property type="entry name" value="PAS-like_dom_sf"/>
</dbReference>
<keyword evidence="4" id="KW-0808">Transferase</keyword>
<feature type="domain" description="PAC" evidence="9">
    <location>
        <begin position="252"/>
        <end position="303"/>
    </location>
</feature>
<organism evidence="10 11">
    <name type="scientific">Flavobacterium muglaense</name>
    <dbReference type="NCBI Taxonomy" id="2764716"/>
    <lineage>
        <taxon>Bacteria</taxon>
        <taxon>Pseudomonadati</taxon>
        <taxon>Bacteroidota</taxon>
        <taxon>Flavobacteriia</taxon>
        <taxon>Flavobacteriales</taxon>
        <taxon>Flavobacteriaceae</taxon>
        <taxon>Flavobacterium</taxon>
    </lineage>
</organism>
<dbReference type="PROSITE" id="PS50113">
    <property type="entry name" value="PAC"/>
    <property type="match status" value="6"/>
</dbReference>
<dbReference type="Pfam" id="PF00512">
    <property type="entry name" value="HisKA"/>
    <property type="match status" value="1"/>
</dbReference>
<feature type="domain" description="PAS" evidence="8">
    <location>
        <begin position="426"/>
        <end position="468"/>
    </location>
</feature>
<reference evidence="10 11" key="1">
    <citation type="submission" date="2020-08" db="EMBL/GenBank/DDBJ databases">
        <title>Description of novel Flavobacterium F-392 isolate.</title>
        <authorList>
            <person name="Saticioglu I.B."/>
            <person name="Duman M."/>
            <person name="Altun S."/>
        </authorList>
    </citation>
    <scope>NUCLEOTIDE SEQUENCE [LARGE SCALE GENOMIC DNA]</scope>
    <source>
        <strain evidence="10 11">F-392</strain>
    </source>
</reference>
<dbReference type="InterPro" id="IPR000700">
    <property type="entry name" value="PAS-assoc_C"/>
</dbReference>
<proteinExistence type="predicted"/>
<dbReference type="Pfam" id="PF13426">
    <property type="entry name" value="PAS_9"/>
    <property type="match status" value="4"/>
</dbReference>
<evidence type="ECO:0000256" key="4">
    <source>
        <dbReference type="ARBA" id="ARBA00022679"/>
    </source>
</evidence>
<dbReference type="Pfam" id="PF08448">
    <property type="entry name" value="PAS_4"/>
    <property type="match status" value="1"/>
</dbReference>
<dbReference type="InterPro" id="IPR036890">
    <property type="entry name" value="HATPase_C_sf"/>
</dbReference>
<feature type="domain" description="Histidine kinase" evidence="7">
    <location>
        <begin position="1213"/>
        <end position="1428"/>
    </location>
</feature>
<keyword evidence="6" id="KW-0175">Coiled coil</keyword>
<comment type="caution">
    <text evidence="10">The sequence shown here is derived from an EMBL/GenBank/DDBJ whole genome shotgun (WGS) entry which is preliminary data.</text>
</comment>
<feature type="domain" description="PAS" evidence="8">
    <location>
        <begin position="811"/>
        <end position="860"/>
    </location>
</feature>
<dbReference type="EC" id="2.7.13.3" evidence="2"/>
<dbReference type="SMART" id="SM00086">
    <property type="entry name" value="PAC"/>
    <property type="match status" value="6"/>
</dbReference>
<dbReference type="NCBIfam" id="TIGR00229">
    <property type="entry name" value="sensory_box"/>
    <property type="match status" value="7"/>
</dbReference>
<feature type="domain" description="PAC" evidence="9">
    <location>
        <begin position="620"/>
        <end position="671"/>
    </location>
</feature>
<feature type="domain" description="PAC" evidence="9">
    <location>
        <begin position="497"/>
        <end position="548"/>
    </location>
</feature>
<dbReference type="RefSeq" id="WP_187016922.1">
    <property type="nucleotide sequence ID" value="NZ_JACRUK010000003.1"/>
</dbReference>
<dbReference type="InterPro" id="IPR005467">
    <property type="entry name" value="His_kinase_dom"/>
</dbReference>
<feature type="domain" description="PAS" evidence="8">
    <location>
        <begin position="1082"/>
        <end position="1128"/>
    </location>
</feature>
<evidence type="ECO:0000256" key="1">
    <source>
        <dbReference type="ARBA" id="ARBA00000085"/>
    </source>
</evidence>